<proteinExistence type="predicted"/>
<comment type="caution">
    <text evidence="1">The sequence shown here is derived from an EMBL/GenBank/DDBJ whole genome shotgun (WGS) entry which is preliminary data.</text>
</comment>
<organism evidence="1 2">
    <name type="scientific">Virgibacillus alimentarius</name>
    <dbReference type="NCBI Taxonomy" id="698769"/>
    <lineage>
        <taxon>Bacteria</taxon>
        <taxon>Bacillati</taxon>
        <taxon>Bacillota</taxon>
        <taxon>Bacilli</taxon>
        <taxon>Bacillales</taxon>
        <taxon>Bacillaceae</taxon>
        <taxon>Virgibacillus</taxon>
    </lineage>
</organism>
<gene>
    <name evidence="1" type="ORF">J2Z81_000634</name>
</gene>
<dbReference type="EMBL" id="JAGIKX010000002">
    <property type="protein sequence ID" value="MBP2256701.1"/>
    <property type="molecule type" value="Genomic_DNA"/>
</dbReference>
<keyword evidence="2" id="KW-1185">Reference proteome</keyword>
<name>A0ABS4S5C9_9BACI</name>
<accession>A0ABS4S5C9</accession>
<evidence type="ECO:0000313" key="2">
    <source>
        <dbReference type="Proteomes" id="UP001519294"/>
    </source>
</evidence>
<reference evidence="1 2" key="1">
    <citation type="submission" date="2021-03" db="EMBL/GenBank/DDBJ databases">
        <title>Genomic Encyclopedia of Type Strains, Phase IV (KMG-IV): sequencing the most valuable type-strain genomes for metagenomic binning, comparative biology and taxonomic classification.</title>
        <authorList>
            <person name="Goeker M."/>
        </authorList>
    </citation>
    <scope>NUCLEOTIDE SEQUENCE [LARGE SCALE GENOMIC DNA]</scope>
    <source>
        <strain evidence="1 2">DSM 25790</strain>
    </source>
</reference>
<dbReference type="Proteomes" id="UP001519294">
    <property type="component" value="Unassembled WGS sequence"/>
</dbReference>
<protein>
    <submittedName>
        <fullName evidence="1">Uncharacterized protein</fullName>
    </submittedName>
</protein>
<sequence length="48" mass="5584">MKSMEIPTLAKKYAKIAFLIMQYVTIEKKGKEVSIRGLEYVVYNARET</sequence>
<evidence type="ECO:0000313" key="1">
    <source>
        <dbReference type="EMBL" id="MBP2256701.1"/>
    </source>
</evidence>